<keyword evidence="8" id="KW-0067">ATP-binding</keyword>
<dbReference type="NCBIfam" id="TIGR00578">
    <property type="entry name" value="ku70"/>
    <property type="match status" value="1"/>
</dbReference>
<dbReference type="GO" id="GO:0006310">
    <property type="term" value="P:DNA recombination"/>
    <property type="evidence" value="ECO:0007669"/>
    <property type="project" value="UniProtKB-KW"/>
</dbReference>
<dbReference type="Gene3D" id="1.10.720.30">
    <property type="entry name" value="SAP domain"/>
    <property type="match status" value="1"/>
</dbReference>
<dbReference type="GeneTree" id="ENSGT00940000153239"/>
<dbReference type="AlphaFoldDB" id="A0A2K6MMA9"/>
<dbReference type="InterPro" id="IPR027388">
    <property type="entry name" value="Ku70_bridge/pillars_dom_sf"/>
</dbReference>
<dbReference type="GO" id="GO:0016787">
    <property type="term" value="F:hydrolase activity"/>
    <property type="evidence" value="ECO:0007669"/>
    <property type="project" value="UniProtKB-KW"/>
</dbReference>
<dbReference type="PANTHER" id="PTHR12604:SF7">
    <property type="entry name" value="KU DOMAIN-CONTAINING PROTEIN"/>
    <property type="match status" value="1"/>
</dbReference>
<reference evidence="16 17" key="1">
    <citation type="submission" date="2016-06" db="EMBL/GenBank/DDBJ databases">
        <title>Genome of Rhinopithecus bieti.</title>
        <authorList>
            <person name="Wu"/>
            <person name="C.-I. and Zhang"/>
            <person name="Y."/>
        </authorList>
    </citation>
    <scope>NUCLEOTIDE SEQUENCE</scope>
</reference>
<keyword evidence="17" id="KW-1185">Reference proteome</keyword>
<dbReference type="InterPro" id="IPR005161">
    <property type="entry name" value="Ku_N"/>
</dbReference>
<dbReference type="Gene3D" id="2.40.290.10">
    <property type="match status" value="1"/>
</dbReference>
<evidence type="ECO:0000256" key="12">
    <source>
        <dbReference type="ARBA" id="ARBA00023242"/>
    </source>
</evidence>
<sequence>MSGWESYYKTEGDEENLEASGDHKYSGRHSLIFLVDASRAMFESQSEDLTPFDMSIQYIQSVSEIISSDRDLLAGVFYGTEKDKNSVNFKNIYILQELDNPSAKQILELDQFKGQQRQKRFQDLMGHGSDYSLSEVLWVCASRFSDFQFKMSHTRIMLFTSEDNPHGNDSSKTSWARTEADTGIFLDLTHLKKPGGFDISWFYRDTVNIAEDEDLRVHFEESSKLEDLLQKDRAKETRKQALSRLKLKLNKDIVISVGICNLLQKALKSSATKLYQETNEPVKTKTLTWTFNANTCSLLLFSDTKRSQIYGSHQIILEKEETEELKWFDDPGLMLMGFKPLVMLKKHHYLRPSLLVHPESPLLIGSSTLFSTLLIMCLEKEVIALNIPPYFVALVPQEEDLDDQKIQVTPPGFQLVFLPFADNKMNMPSTEKVMATPEQMDKMKVIIQNLRFTYRCGSFENPVLQQYFRNLEALVEAMNKRLGSLVDEFKELVYPPDYNPEGKVTKRKHDNEGSGSKRPKELKTQISKGTLGKFTVPMLKEACQADGLKSAVKKQELLEALTRHFQD</sequence>
<name>A0A2K6MMA9_RHIBE</name>
<dbReference type="STRING" id="61621.ENSRBIP00000036862"/>
<dbReference type="FunFam" id="4.10.970.10:FF:000001">
    <property type="entry name" value="X-ray repair cross-complementing protein 6 isoform X1"/>
    <property type="match status" value="1"/>
</dbReference>
<keyword evidence="3" id="KW-0945">Host-virus interaction</keyword>
<comment type="subcellular location">
    <subcellularLocation>
        <location evidence="1">Nucleus</location>
    </subcellularLocation>
</comment>
<dbReference type="InterPro" id="IPR036361">
    <property type="entry name" value="SAP_dom_sf"/>
</dbReference>
<dbReference type="SUPFAM" id="SSF68906">
    <property type="entry name" value="SAP domain"/>
    <property type="match status" value="1"/>
</dbReference>
<dbReference type="GO" id="GO:0005524">
    <property type="term" value="F:ATP binding"/>
    <property type="evidence" value="ECO:0007669"/>
    <property type="project" value="UniProtKB-KW"/>
</dbReference>
<dbReference type="GO" id="GO:0003690">
    <property type="term" value="F:double-stranded DNA binding"/>
    <property type="evidence" value="ECO:0007669"/>
    <property type="project" value="TreeGrafter"/>
</dbReference>
<dbReference type="CDD" id="cd00788">
    <property type="entry name" value="KU70"/>
    <property type="match status" value="1"/>
</dbReference>
<dbReference type="InterPro" id="IPR005160">
    <property type="entry name" value="Ku_C"/>
</dbReference>
<protein>
    <recommendedName>
        <fullName evidence="15">Ku domain-containing protein</fullName>
    </recommendedName>
</protein>
<keyword evidence="5" id="KW-0227">DNA damage</keyword>
<evidence type="ECO:0000256" key="6">
    <source>
        <dbReference type="ARBA" id="ARBA00022801"/>
    </source>
</evidence>
<dbReference type="Pfam" id="PF02735">
    <property type="entry name" value="Ku"/>
    <property type="match status" value="1"/>
</dbReference>
<evidence type="ECO:0000256" key="7">
    <source>
        <dbReference type="ARBA" id="ARBA00022806"/>
    </source>
</evidence>
<evidence type="ECO:0000256" key="8">
    <source>
        <dbReference type="ARBA" id="ARBA00022840"/>
    </source>
</evidence>
<keyword evidence="10" id="KW-0233">DNA recombination</keyword>
<dbReference type="GO" id="GO:0000723">
    <property type="term" value="P:telomere maintenance"/>
    <property type="evidence" value="ECO:0007669"/>
    <property type="project" value="InterPro"/>
</dbReference>
<evidence type="ECO:0000313" key="16">
    <source>
        <dbReference type="Ensembl" id="ENSRBIP00000036862.1"/>
    </source>
</evidence>
<dbReference type="InterPro" id="IPR006164">
    <property type="entry name" value="DNA_bd_Ku70/Ku80"/>
</dbReference>
<feature type="domain" description="Ku" evidence="15">
    <location>
        <begin position="296"/>
        <end position="435"/>
    </location>
</feature>
<dbReference type="InterPro" id="IPR006165">
    <property type="entry name" value="Ku70"/>
</dbReference>
<organism evidence="16 17">
    <name type="scientific">Rhinopithecus bieti</name>
    <name type="common">Black snub-nosed monkey</name>
    <name type="synonym">Pygathrix bieti</name>
    <dbReference type="NCBI Taxonomy" id="61621"/>
    <lineage>
        <taxon>Eukaryota</taxon>
        <taxon>Metazoa</taxon>
        <taxon>Chordata</taxon>
        <taxon>Craniata</taxon>
        <taxon>Vertebrata</taxon>
        <taxon>Euteleostomi</taxon>
        <taxon>Mammalia</taxon>
        <taxon>Eutheria</taxon>
        <taxon>Euarchontoglires</taxon>
        <taxon>Primates</taxon>
        <taxon>Haplorrhini</taxon>
        <taxon>Catarrhini</taxon>
        <taxon>Cercopithecidae</taxon>
        <taxon>Colobinae</taxon>
        <taxon>Rhinopithecus</taxon>
    </lineage>
</organism>
<feature type="region of interest" description="Disordered" evidence="14">
    <location>
        <begin position="1"/>
        <end position="22"/>
    </location>
</feature>
<dbReference type="InterPro" id="IPR036465">
    <property type="entry name" value="vWFA_dom_sf"/>
</dbReference>
<dbReference type="SUPFAM" id="SSF100939">
    <property type="entry name" value="SPOC domain-like"/>
    <property type="match status" value="1"/>
</dbReference>
<dbReference type="SMART" id="SM00559">
    <property type="entry name" value="Ku78"/>
    <property type="match status" value="1"/>
</dbReference>
<evidence type="ECO:0000256" key="11">
    <source>
        <dbReference type="ARBA" id="ARBA00023204"/>
    </source>
</evidence>
<dbReference type="Pfam" id="PF03730">
    <property type="entry name" value="Ku_C"/>
    <property type="match status" value="1"/>
</dbReference>
<proteinExistence type="inferred from homology"/>
<dbReference type="FunFam" id="3.40.50.410:FF:000031">
    <property type="entry name" value="X-ray repair cross-complementing protein 6 isoform X1"/>
    <property type="match status" value="1"/>
</dbReference>
<evidence type="ECO:0000256" key="5">
    <source>
        <dbReference type="ARBA" id="ARBA00022763"/>
    </source>
</evidence>
<evidence type="ECO:0000256" key="1">
    <source>
        <dbReference type="ARBA" id="ARBA00004123"/>
    </source>
</evidence>
<keyword evidence="11" id="KW-0234">DNA repair</keyword>
<evidence type="ECO:0000256" key="13">
    <source>
        <dbReference type="PIRSR" id="PIRSR003033-1"/>
    </source>
</evidence>
<evidence type="ECO:0000256" key="3">
    <source>
        <dbReference type="ARBA" id="ARBA00022581"/>
    </source>
</evidence>
<dbReference type="Gene3D" id="1.10.1600.10">
    <property type="match status" value="1"/>
</dbReference>
<dbReference type="GO" id="GO:0003678">
    <property type="term" value="F:DNA helicase activity"/>
    <property type="evidence" value="ECO:0007669"/>
    <property type="project" value="InterPro"/>
</dbReference>
<dbReference type="Ensembl" id="ENSRBIT00000060872.1">
    <property type="protein sequence ID" value="ENSRBIP00000036862.1"/>
    <property type="gene ID" value="ENSRBIG00000041992.1"/>
</dbReference>
<keyword evidence="6" id="KW-0378">Hydrolase</keyword>
<feature type="region of interest" description="Disordered" evidence="14">
    <location>
        <begin position="500"/>
        <end position="526"/>
    </location>
</feature>
<dbReference type="PIRSF" id="PIRSF003033">
    <property type="entry name" value="Ku70"/>
    <property type="match status" value="1"/>
</dbReference>
<dbReference type="Pfam" id="PF03731">
    <property type="entry name" value="Ku_N"/>
    <property type="match status" value="1"/>
</dbReference>
<evidence type="ECO:0000256" key="9">
    <source>
        <dbReference type="ARBA" id="ARBA00023125"/>
    </source>
</evidence>
<evidence type="ECO:0000313" key="17">
    <source>
        <dbReference type="Proteomes" id="UP000233180"/>
    </source>
</evidence>
<dbReference type="PANTHER" id="PTHR12604">
    <property type="entry name" value="KU AUTOANTIGEN DNA HELICASE"/>
    <property type="match status" value="1"/>
</dbReference>
<dbReference type="GO" id="GO:0042162">
    <property type="term" value="F:telomeric DNA binding"/>
    <property type="evidence" value="ECO:0007669"/>
    <property type="project" value="InterPro"/>
</dbReference>
<evidence type="ECO:0000256" key="2">
    <source>
        <dbReference type="ARBA" id="ARBA00005240"/>
    </source>
</evidence>
<dbReference type="GO" id="GO:0043564">
    <property type="term" value="C:Ku70:Ku80 complex"/>
    <property type="evidence" value="ECO:0007669"/>
    <property type="project" value="InterPro"/>
</dbReference>
<dbReference type="Proteomes" id="UP000233180">
    <property type="component" value="Unassembled WGS sequence"/>
</dbReference>
<dbReference type="InterPro" id="IPR016194">
    <property type="entry name" value="SPOC-like_C_dom_sf"/>
</dbReference>
<evidence type="ECO:0000256" key="14">
    <source>
        <dbReference type="SAM" id="MobiDB-lite"/>
    </source>
</evidence>
<dbReference type="GO" id="GO:0003684">
    <property type="term" value="F:damaged DNA binding"/>
    <property type="evidence" value="ECO:0007669"/>
    <property type="project" value="InterPro"/>
</dbReference>
<keyword evidence="9" id="KW-0238">DNA-binding</keyword>
<dbReference type="FunFam" id="1.10.720.30:FF:000007">
    <property type="entry name" value="X-ray repair cross complementing 6"/>
    <property type="match status" value="1"/>
</dbReference>
<accession>A0A2K6MMA9</accession>
<keyword evidence="12" id="KW-0539">Nucleus</keyword>
<keyword evidence="4" id="KW-0547">Nucleotide-binding</keyword>
<comment type="similarity">
    <text evidence="2">Belongs to the ku70 family.</text>
</comment>
<reference evidence="16" key="2">
    <citation type="submission" date="2025-08" db="UniProtKB">
        <authorList>
            <consortium name="Ensembl"/>
        </authorList>
    </citation>
    <scope>IDENTIFICATION</scope>
</reference>
<feature type="active site" description="Schiff-base intermediate with DNA; for 5'-deoxyribose-5-phosphate lyase activity" evidence="13">
    <location>
        <position position="24"/>
    </location>
</feature>
<dbReference type="SUPFAM" id="SSF53300">
    <property type="entry name" value="vWA-like"/>
    <property type="match status" value="1"/>
</dbReference>
<reference evidence="16" key="3">
    <citation type="submission" date="2025-09" db="UniProtKB">
        <authorList>
            <consortium name="Ensembl"/>
        </authorList>
    </citation>
    <scope>IDENTIFICATION</scope>
</reference>
<dbReference type="Gene3D" id="4.10.970.10">
    <property type="entry name" value="Ku70, bridge and pillars"/>
    <property type="match status" value="1"/>
</dbReference>
<dbReference type="GO" id="GO:0006303">
    <property type="term" value="P:double-strand break repair via nonhomologous end joining"/>
    <property type="evidence" value="ECO:0007669"/>
    <property type="project" value="InterPro"/>
</dbReference>
<dbReference type="OMA" id="HTRIMLF"/>
<evidence type="ECO:0000256" key="4">
    <source>
        <dbReference type="ARBA" id="ARBA00022741"/>
    </source>
</evidence>
<evidence type="ECO:0000256" key="10">
    <source>
        <dbReference type="ARBA" id="ARBA00023172"/>
    </source>
</evidence>
<dbReference type="CDD" id="cd01458">
    <property type="entry name" value="vWA_ku"/>
    <property type="match status" value="1"/>
</dbReference>
<evidence type="ECO:0000259" key="15">
    <source>
        <dbReference type="SMART" id="SM00559"/>
    </source>
</evidence>
<dbReference type="InterPro" id="IPR047087">
    <property type="entry name" value="KU70_core_dom"/>
</dbReference>
<dbReference type="FunFam" id="2.40.290.10:FF:000010">
    <property type="entry name" value="X-ray repair cross-complementing protein 6"/>
    <property type="match status" value="1"/>
</dbReference>
<keyword evidence="7" id="KW-0347">Helicase</keyword>
<dbReference type="Gene3D" id="3.40.50.410">
    <property type="entry name" value="von Willebrand factor, type A domain"/>
    <property type="match status" value="1"/>
</dbReference>